<keyword evidence="2" id="KW-0472">Membrane</keyword>
<feature type="transmembrane region" description="Helical" evidence="2">
    <location>
        <begin position="178"/>
        <end position="199"/>
    </location>
</feature>
<dbReference type="OrthoDB" id="9799326at2"/>
<protein>
    <submittedName>
        <fullName evidence="3">Uncharacterized protein</fullName>
    </submittedName>
</protein>
<evidence type="ECO:0000313" key="4">
    <source>
        <dbReference type="Proteomes" id="UP000006732"/>
    </source>
</evidence>
<feature type="region of interest" description="Disordered" evidence="1">
    <location>
        <begin position="1"/>
        <end position="31"/>
    </location>
</feature>
<feature type="compositionally biased region" description="Low complexity" evidence="1">
    <location>
        <begin position="7"/>
        <end position="19"/>
    </location>
</feature>
<reference evidence="3 4" key="1">
    <citation type="submission" date="2006-10" db="EMBL/GenBank/DDBJ databases">
        <title>Complete sequence of chromosome of Pelobacter propionicus DSM 2379.</title>
        <authorList>
            <consortium name="US DOE Joint Genome Institute"/>
            <person name="Copeland A."/>
            <person name="Lucas S."/>
            <person name="Lapidus A."/>
            <person name="Barry K."/>
            <person name="Detter J.C."/>
            <person name="Glavina del Rio T."/>
            <person name="Hammon N."/>
            <person name="Israni S."/>
            <person name="Dalin E."/>
            <person name="Tice H."/>
            <person name="Pitluck S."/>
            <person name="Saunders E."/>
            <person name="Brettin T."/>
            <person name="Bruce D."/>
            <person name="Han C."/>
            <person name="Tapia R."/>
            <person name="Schmutz J."/>
            <person name="Larimer F."/>
            <person name="Land M."/>
            <person name="Hauser L."/>
            <person name="Kyrpides N."/>
            <person name="Kim E."/>
            <person name="Lovley D."/>
            <person name="Richardson P."/>
        </authorList>
    </citation>
    <scope>NUCLEOTIDE SEQUENCE [LARGE SCALE GENOMIC DNA]</scope>
    <source>
        <strain evidence="4">DSM 2379 / NBRC 103807 / OttBd1</strain>
    </source>
</reference>
<evidence type="ECO:0000256" key="1">
    <source>
        <dbReference type="SAM" id="MobiDB-lite"/>
    </source>
</evidence>
<evidence type="ECO:0000256" key="2">
    <source>
        <dbReference type="SAM" id="Phobius"/>
    </source>
</evidence>
<dbReference type="Proteomes" id="UP000006732">
    <property type="component" value="Chromosome"/>
</dbReference>
<evidence type="ECO:0000313" key="3">
    <source>
        <dbReference type="EMBL" id="ABK99762.1"/>
    </source>
</evidence>
<gene>
    <name evidence="3" type="ordered locus">Ppro_2154</name>
</gene>
<dbReference type="RefSeq" id="WP_011736023.1">
    <property type="nucleotide sequence ID" value="NC_008609.1"/>
</dbReference>
<dbReference type="HOGENOM" id="CLU_789531_0_0_7"/>
<dbReference type="AlphaFoldDB" id="A1AQZ2"/>
<sequence length="351" mass="39016">MKDTDDFAFQFEQPQAAPPQDDEPGSASQAPATSLTCSCPTCGADVETQPTEADQPLAVTCPACNIALSIIRESSANRVRRRSRKLSCANCGSLLDHHSHCTSCGTLFPDYHVAVKPEEVLRKARTQRLSDVRQSLARFNIPLYFDFFRKPVQEQRQRRPEPAAASSKSLVTPRLQRLLISLLIATVLVGGLSYAFRIYMKQQQFAKSYAKAIYSMKTGADFNQKVCDRIETEWKTAQESGAAFSPGQNDEEKARTDKIRGEVAKIMGQLDNPPKKFAQAHQKLIQLRGAYQNTLDLAASPPEILQAFTTSVDQAESGFKTAAQDLKGSMPDALKEEFERAKQKYRGLKDF</sequence>
<keyword evidence="2" id="KW-1133">Transmembrane helix</keyword>
<accession>A1AQZ2</accession>
<dbReference type="KEGG" id="ppd:Ppro_2154"/>
<dbReference type="STRING" id="338966.Ppro_2154"/>
<keyword evidence="2" id="KW-0812">Transmembrane</keyword>
<organism evidence="3 4">
    <name type="scientific">Pelobacter propionicus (strain DSM 2379 / NBRC 103807 / OttBd1)</name>
    <dbReference type="NCBI Taxonomy" id="338966"/>
    <lineage>
        <taxon>Bacteria</taxon>
        <taxon>Pseudomonadati</taxon>
        <taxon>Thermodesulfobacteriota</taxon>
        <taxon>Desulfuromonadia</taxon>
        <taxon>Desulfuromonadales</taxon>
        <taxon>Desulfuromonadaceae</taxon>
        <taxon>Pelobacter</taxon>
    </lineage>
</organism>
<keyword evidence="4" id="KW-1185">Reference proteome</keyword>
<name>A1AQZ2_PELPD</name>
<dbReference type="EMBL" id="CP000482">
    <property type="protein sequence ID" value="ABK99762.1"/>
    <property type="molecule type" value="Genomic_DNA"/>
</dbReference>
<proteinExistence type="predicted"/>